<dbReference type="Gene3D" id="3.30.420.10">
    <property type="entry name" value="Ribonuclease H-like superfamily/Ribonuclease H"/>
    <property type="match status" value="1"/>
</dbReference>
<protein>
    <recommendedName>
        <fullName evidence="5">Transposase</fullName>
    </recommendedName>
</protein>
<evidence type="ECO:0000313" key="2">
    <source>
        <dbReference type="EMBL" id="CAF1508995.1"/>
    </source>
</evidence>
<evidence type="ECO:0000313" key="4">
    <source>
        <dbReference type="Proteomes" id="UP000663852"/>
    </source>
</evidence>
<dbReference type="Proteomes" id="UP000663852">
    <property type="component" value="Unassembled WGS sequence"/>
</dbReference>
<keyword evidence="3" id="KW-1185">Reference proteome</keyword>
<comment type="caution">
    <text evidence="2">The sequence shown here is derived from an EMBL/GenBank/DDBJ whole genome shotgun (WGS) entry which is preliminary data.</text>
</comment>
<evidence type="ECO:0000313" key="1">
    <source>
        <dbReference type="EMBL" id="CAF1476480.1"/>
    </source>
</evidence>
<organism evidence="2 4">
    <name type="scientific">Adineta ricciae</name>
    <name type="common">Rotifer</name>
    <dbReference type="NCBI Taxonomy" id="249248"/>
    <lineage>
        <taxon>Eukaryota</taxon>
        <taxon>Metazoa</taxon>
        <taxon>Spiralia</taxon>
        <taxon>Gnathifera</taxon>
        <taxon>Rotifera</taxon>
        <taxon>Eurotatoria</taxon>
        <taxon>Bdelloidea</taxon>
        <taxon>Adinetida</taxon>
        <taxon>Adinetidae</taxon>
        <taxon>Adineta</taxon>
    </lineage>
</organism>
<dbReference type="EMBL" id="CAJNOR010004115">
    <property type="protein sequence ID" value="CAF1476480.1"/>
    <property type="molecule type" value="Genomic_DNA"/>
</dbReference>
<gene>
    <name evidence="2" type="ORF">EDS130_LOCUS43117</name>
    <name evidence="1" type="ORF">XAT740_LOCUS38286</name>
</gene>
<accession>A0A815TZR3</accession>
<proteinExistence type="predicted"/>
<evidence type="ECO:0000313" key="3">
    <source>
        <dbReference type="Proteomes" id="UP000663828"/>
    </source>
</evidence>
<evidence type="ECO:0008006" key="5">
    <source>
        <dbReference type="Google" id="ProtNLM"/>
    </source>
</evidence>
<dbReference type="OrthoDB" id="10025891at2759"/>
<dbReference type="AlphaFoldDB" id="A0A815TZR3"/>
<dbReference type="GO" id="GO:0003676">
    <property type="term" value="F:nucleic acid binding"/>
    <property type="evidence" value="ECO:0007669"/>
    <property type="project" value="InterPro"/>
</dbReference>
<dbReference type="InterPro" id="IPR036397">
    <property type="entry name" value="RNaseH_sf"/>
</dbReference>
<name>A0A815TZR3_ADIRI</name>
<sequence length="208" mass="24779">MGITYRKKKRAPKYTDKQLEEVPTHARRLYRTLLNGNVELVMDDEKYFLLHNESISANRGFYTSDPNATPPAVKFKRTQKFEPKILVWIAISQNGISMPFFKEHQQAVTQMTYLDECIKHRLMPFIEEYHHKRKVLFWPDLASSHYGRKVMEYLDEYVISFVSQEKNPQNCPQARPVETFWSILEQMAYSDGWEAKNIDQLKRRIKKK</sequence>
<reference evidence="2" key="1">
    <citation type="submission" date="2021-02" db="EMBL/GenBank/DDBJ databases">
        <authorList>
            <person name="Nowell W R."/>
        </authorList>
    </citation>
    <scope>NUCLEOTIDE SEQUENCE</scope>
</reference>
<dbReference type="EMBL" id="CAJNOJ010000680">
    <property type="protein sequence ID" value="CAF1508995.1"/>
    <property type="molecule type" value="Genomic_DNA"/>
</dbReference>
<dbReference type="Proteomes" id="UP000663828">
    <property type="component" value="Unassembled WGS sequence"/>
</dbReference>